<name>A0ABS9J455_9FLAO</name>
<proteinExistence type="inferred from homology"/>
<keyword evidence="5 12" id="KW-0812">Transmembrane</keyword>
<evidence type="ECO:0000256" key="3">
    <source>
        <dbReference type="ARBA" id="ARBA00022516"/>
    </source>
</evidence>
<dbReference type="Pfam" id="PF13396">
    <property type="entry name" value="PLDc_N"/>
    <property type="match status" value="1"/>
</dbReference>
<keyword evidence="8 12" id="KW-0443">Lipid metabolism</keyword>
<dbReference type="InterPro" id="IPR001736">
    <property type="entry name" value="PLipase_D/transphosphatidylase"/>
</dbReference>
<dbReference type="PROSITE" id="PS50035">
    <property type="entry name" value="PLD"/>
    <property type="match status" value="2"/>
</dbReference>
<dbReference type="RefSeq" id="WP_236959190.1">
    <property type="nucleotide sequence ID" value="NZ_JAETXX010000006.1"/>
</dbReference>
<dbReference type="CDD" id="cd09112">
    <property type="entry name" value="PLDc_CLS_2"/>
    <property type="match status" value="1"/>
</dbReference>
<comment type="similarity">
    <text evidence="12">Belongs to the phospholipase D family. Cardiolipin synthase subfamily.</text>
</comment>
<gene>
    <name evidence="15" type="primary">cls</name>
    <name evidence="15" type="ORF">JM658_10340</name>
</gene>
<dbReference type="SMART" id="SM00155">
    <property type="entry name" value="PLDc"/>
    <property type="match status" value="2"/>
</dbReference>
<feature type="active site" evidence="12">
    <location>
        <position position="226"/>
    </location>
</feature>
<accession>A0ABS9J455</accession>
<protein>
    <recommendedName>
        <fullName evidence="12 13">Cardiolipin synthase</fullName>
        <shortName evidence="12">CL synthase</shortName>
        <ecNumber evidence="12 13">2.7.8.-</ecNumber>
    </recommendedName>
</protein>
<evidence type="ECO:0000256" key="2">
    <source>
        <dbReference type="ARBA" id="ARBA00022475"/>
    </source>
</evidence>
<dbReference type="HAMAP" id="MF_01916">
    <property type="entry name" value="Cardiolipin_synth_Cls"/>
    <property type="match status" value="1"/>
</dbReference>
<evidence type="ECO:0000256" key="9">
    <source>
        <dbReference type="ARBA" id="ARBA00023136"/>
    </source>
</evidence>
<dbReference type="InterPro" id="IPR025202">
    <property type="entry name" value="PLD-like_dom"/>
</dbReference>
<organism evidence="15 16">
    <name type="scientific">Joostella atrarenae</name>
    <dbReference type="NCBI Taxonomy" id="679257"/>
    <lineage>
        <taxon>Bacteria</taxon>
        <taxon>Pseudomonadati</taxon>
        <taxon>Bacteroidota</taxon>
        <taxon>Flavobacteriia</taxon>
        <taxon>Flavobacteriales</taxon>
        <taxon>Flavobacteriaceae</taxon>
        <taxon>Joostella</taxon>
    </lineage>
</organism>
<feature type="transmembrane region" description="Helical" evidence="12">
    <location>
        <begin position="12"/>
        <end position="33"/>
    </location>
</feature>
<reference evidence="15 16" key="1">
    <citation type="submission" date="2021-01" db="EMBL/GenBank/DDBJ databases">
        <title>Genome sequencing of Joostella atrarenae M1-2 (= KCTC 23194).</title>
        <authorList>
            <person name="Zakaria M.R."/>
            <person name="Lam M.Q."/>
            <person name="Chong C.S."/>
        </authorList>
    </citation>
    <scope>NUCLEOTIDE SEQUENCE [LARGE SCALE GENOMIC DNA]</scope>
    <source>
        <strain evidence="15 16">M1-2</strain>
    </source>
</reference>
<dbReference type="CDD" id="cd09110">
    <property type="entry name" value="PLDc_CLS_1"/>
    <property type="match status" value="1"/>
</dbReference>
<evidence type="ECO:0000256" key="7">
    <source>
        <dbReference type="ARBA" id="ARBA00022989"/>
    </source>
</evidence>
<dbReference type="InterPro" id="IPR022924">
    <property type="entry name" value="Cardiolipin_synthase"/>
</dbReference>
<keyword evidence="11 12" id="KW-1208">Phospholipid metabolism</keyword>
<comment type="subcellular location">
    <subcellularLocation>
        <location evidence="1 12">Cell membrane</location>
        <topology evidence="1 12">Multi-pass membrane protein</topology>
    </subcellularLocation>
</comment>
<evidence type="ECO:0000256" key="4">
    <source>
        <dbReference type="ARBA" id="ARBA00022679"/>
    </source>
</evidence>
<dbReference type="SUPFAM" id="SSF56024">
    <property type="entry name" value="Phospholipase D/nuclease"/>
    <property type="match status" value="2"/>
</dbReference>
<keyword evidence="3 12" id="KW-0444">Lipid biosynthesis</keyword>
<evidence type="ECO:0000256" key="6">
    <source>
        <dbReference type="ARBA" id="ARBA00022737"/>
    </source>
</evidence>
<feature type="active site" evidence="12">
    <location>
        <position position="233"/>
    </location>
</feature>
<comment type="caution">
    <text evidence="15">The sequence shown here is derived from an EMBL/GenBank/DDBJ whole genome shotgun (WGS) entry which is preliminary data.</text>
</comment>
<dbReference type="NCBIfam" id="TIGR04265">
    <property type="entry name" value="bac_cardiolipin"/>
    <property type="match status" value="1"/>
</dbReference>
<evidence type="ECO:0000313" key="15">
    <source>
        <dbReference type="EMBL" id="MCF8715224.1"/>
    </source>
</evidence>
<dbReference type="PANTHER" id="PTHR21248:SF22">
    <property type="entry name" value="PHOSPHOLIPASE D"/>
    <property type="match status" value="1"/>
</dbReference>
<evidence type="ECO:0000256" key="11">
    <source>
        <dbReference type="ARBA" id="ARBA00023264"/>
    </source>
</evidence>
<feature type="domain" description="PLD phosphodiesterase" evidence="14">
    <location>
        <begin position="221"/>
        <end position="248"/>
    </location>
</feature>
<dbReference type="Proteomes" id="UP000829517">
    <property type="component" value="Unassembled WGS sequence"/>
</dbReference>
<evidence type="ECO:0000256" key="10">
    <source>
        <dbReference type="ARBA" id="ARBA00023209"/>
    </source>
</evidence>
<dbReference type="PANTHER" id="PTHR21248">
    <property type="entry name" value="CARDIOLIPIN SYNTHASE"/>
    <property type="match status" value="1"/>
</dbReference>
<keyword evidence="2 12" id="KW-1003">Cell membrane</keyword>
<feature type="domain" description="PLD phosphodiesterase" evidence="14">
    <location>
        <begin position="397"/>
        <end position="424"/>
    </location>
</feature>
<dbReference type="Pfam" id="PF13091">
    <property type="entry name" value="PLDc_2"/>
    <property type="match status" value="2"/>
</dbReference>
<keyword evidence="16" id="KW-1185">Reference proteome</keyword>
<keyword evidence="6" id="KW-0677">Repeat</keyword>
<evidence type="ECO:0000256" key="5">
    <source>
        <dbReference type="ARBA" id="ARBA00022692"/>
    </source>
</evidence>
<dbReference type="Gene3D" id="3.30.870.10">
    <property type="entry name" value="Endonuclease Chain A"/>
    <property type="match status" value="2"/>
</dbReference>
<evidence type="ECO:0000256" key="8">
    <source>
        <dbReference type="ARBA" id="ARBA00023098"/>
    </source>
</evidence>
<feature type="active site" evidence="12">
    <location>
        <position position="228"/>
    </location>
</feature>
<evidence type="ECO:0000256" key="12">
    <source>
        <dbReference type="HAMAP-Rule" id="MF_01916"/>
    </source>
</evidence>
<keyword evidence="10 12" id="KW-0594">Phospholipid biosynthesis</keyword>
<dbReference type="EC" id="2.7.8.-" evidence="12 13"/>
<dbReference type="InterPro" id="IPR030874">
    <property type="entry name" value="Cardiolipin_synth_Firmi"/>
</dbReference>
<evidence type="ECO:0000259" key="14">
    <source>
        <dbReference type="PROSITE" id="PS50035"/>
    </source>
</evidence>
<feature type="active site" evidence="12">
    <location>
        <position position="402"/>
    </location>
</feature>
<feature type="active site" evidence="12">
    <location>
        <position position="409"/>
    </location>
</feature>
<keyword evidence="7 12" id="KW-1133">Transmembrane helix</keyword>
<keyword evidence="4 12" id="KW-0808">Transferase</keyword>
<evidence type="ECO:0000256" key="13">
    <source>
        <dbReference type="NCBIfam" id="TIGR04265"/>
    </source>
</evidence>
<comment type="function">
    <text evidence="12">Catalyzes the reversible phosphatidyl group transfer from one phosphatidylglycerol molecule to another to form cardiolipin (CL) (diphosphatidylglycerol) and glycerol.</text>
</comment>
<feature type="active site" evidence="12">
    <location>
        <position position="404"/>
    </location>
</feature>
<evidence type="ECO:0000256" key="1">
    <source>
        <dbReference type="ARBA" id="ARBA00004651"/>
    </source>
</evidence>
<comment type="catalytic activity">
    <reaction evidence="12">
        <text>2 a 1,2-diacyl-sn-glycero-3-phospho-(1'-sn-glycerol) = a cardiolipin + glycerol</text>
        <dbReference type="Rhea" id="RHEA:31451"/>
        <dbReference type="ChEBI" id="CHEBI:17754"/>
        <dbReference type="ChEBI" id="CHEBI:62237"/>
        <dbReference type="ChEBI" id="CHEBI:64716"/>
    </reaction>
</comment>
<evidence type="ECO:0000313" key="16">
    <source>
        <dbReference type="Proteomes" id="UP000829517"/>
    </source>
</evidence>
<sequence length="484" mass="56144">MWYYIKEHLWEFLLLLNYILALIAAVTILLKNINPTKTLSYLIALLAFPFVGLIVYYFFGQDYRKFKIFKKKNVLNQKNIKDWAQQLILNKEEAYDISADALHGNTKIIELVDSEKRSPLTVNNKVEIIINGEEKFKRLFEDIKKATSSIHLEYYIINDDEIGGELIDLLCERAKDGILVRINYDSVASSFTQKSIRCLKESGAKMYPFMPVYFPKFASKVNYRNHRKIAVIDGKIGYVGGINIADEYVNKEGRRYWRDTHLRIEGQAVGILQFHFSLDWDFVTDNDIEIDETWFPDTEITHKTPMQIAASGPDTEWANIMEAMFTAINSASRYVYITTPYFIPNDEMTLAMSTASRSGVDVRLIIPKSCDSWAAKYATYSYLETLLKAGVKVYLYDKGNIHAKTMIVDDVFTTVGTSNMDYRSFHINFEINALIYDEKITKELLEIFIDDLQYSEQVDAERWMDRGLSQRLKESFCRLWAPLL</sequence>
<feature type="transmembrane region" description="Helical" evidence="12">
    <location>
        <begin position="39"/>
        <end position="59"/>
    </location>
</feature>
<dbReference type="EMBL" id="JAETXX010000006">
    <property type="protein sequence ID" value="MCF8715224.1"/>
    <property type="molecule type" value="Genomic_DNA"/>
</dbReference>
<keyword evidence="9 12" id="KW-0472">Membrane</keyword>
<dbReference type="InterPro" id="IPR027379">
    <property type="entry name" value="CLS_N"/>
</dbReference>